<name>A0A1X7TV88_AMPQE</name>
<dbReference type="AlphaFoldDB" id="A0A1X7TV88"/>
<evidence type="ECO:0000313" key="1">
    <source>
        <dbReference type="EnsemblMetazoa" id="Aqu2.1.19001_001"/>
    </source>
</evidence>
<protein>
    <submittedName>
        <fullName evidence="1">Uncharacterized protein</fullName>
    </submittedName>
</protein>
<reference evidence="1" key="2">
    <citation type="submission" date="2017-05" db="UniProtKB">
        <authorList>
            <consortium name="EnsemblMetazoa"/>
        </authorList>
    </citation>
    <scope>IDENTIFICATION</scope>
</reference>
<organism evidence="1">
    <name type="scientific">Amphimedon queenslandica</name>
    <name type="common">Sponge</name>
    <dbReference type="NCBI Taxonomy" id="400682"/>
    <lineage>
        <taxon>Eukaryota</taxon>
        <taxon>Metazoa</taxon>
        <taxon>Porifera</taxon>
        <taxon>Demospongiae</taxon>
        <taxon>Heteroscleromorpha</taxon>
        <taxon>Haplosclerida</taxon>
        <taxon>Niphatidae</taxon>
        <taxon>Amphimedon</taxon>
    </lineage>
</organism>
<dbReference type="KEGG" id="aqu:109585865"/>
<gene>
    <name evidence="1" type="primary">109585865</name>
</gene>
<proteinExistence type="predicted"/>
<dbReference type="EnsemblMetazoa" id="XM_020002014.1">
    <property type="protein sequence ID" value="XP_019857573.1"/>
    <property type="gene ID" value="LOC109585865"/>
</dbReference>
<reference evidence="2" key="1">
    <citation type="journal article" date="2010" name="Nature">
        <title>The Amphimedon queenslandica genome and the evolution of animal complexity.</title>
        <authorList>
            <person name="Srivastava M."/>
            <person name="Simakov O."/>
            <person name="Chapman J."/>
            <person name="Fahey B."/>
            <person name="Gauthier M.E."/>
            <person name="Mitros T."/>
            <person name="Richards G.S."/>
            <person name="Conaco C."/>
            <person name="Dacre M."/>
            <person name="Hellsten U."/>
            <person name="Larroux C."/>
            <person name="Putnam N.H."/>
            <person name="Stanke M."/>
            <person name="Adamska M."/>
            <person name="Darling A."/>
            <person name="Degnan S.M."/>
            <person name="Oakley T.H."/>
            <person name="Plachetzki D.C."/>
            <person name="Zhai Y."/>
            <person name="Adamski M."/>
            <person name="Calcino A."/>
            <person name="Cummins S.F."/>
            <person name="Goodstein D.M."/>
            <person name="Harris C."/>
            <person name="Jackson D.J."/>
            <person name="Leys S.P."/>
            <person name="Shu S."/>
            <person name="Woodcroft B.J."/>
            <person name="Vervoort M."/>
            <person name="Kosik K.S."/>
            <person name="Manning G."/>
            <person name="Degnan B.M."/>
            <person name="Rokhsar D.S."/>
        </authorList>
    </citation>
    <scope>NUCLEOTIDE SEQUENCE [LARGE SCALE GENOMIC DNA]</scope>
</reference>
<evidence type="ECO:0000313" key="2">
    <source>
        <dbReference type="Proteomes" id="UP000007879"/>
    </source>
</evidence>
<sequence length="214" mass="24062">MAGLAKTNDAGDDSVTQWLWVDSKHKDHVLKHLVSKKLIDEKDTRNPQTLSYFKVTTKRENVEKIQDAIRDMSTVRDMNTVWFPQGMSYPTEDCTPKARLASTTPLAAKLDDDSQPATVTIELTYTYGCLDGTSIEPIVAELIKRLKTRSVYKSEEFAKGVVYKVTVNESPREFVFMPALQHTPPIIIVSADIEGFCPSKPDAENDVYEIDSTE</sequence>
<keyword evidence="2" id="KW-1185">Reference proteome</keyword>
<dbReference type="InParanoid" id="A0A1X7TV88"/>
<dbReference type="Proteomes" id="UP000007879">
    <property type="component" value="Unassembled WGS sequence"/>
</dbReference>
<dbReference type="EnsemblMetazoa" id="Aqu2.1.19001_001">
    <property type="protein sequence ID" value="Aqu2.1.19001_001"/>
    <property type="gene ID" value="Aqu2.1.19001"/>
</dbReference>
<accession>A0A1X7TV88</accession>